<dbReference type="RefSeq" id="WP_014415721.1">
    <property type="nucleotide sequence ID" value="NC_017059.1"/>
</dbReference>
<dbReference type="HOGENOM" id="CLU_2993780_0_0_5"/>
<dbReference type="Proteomes" id="UP000033220">
    <property type="component" value="Chromosome DSM 122"/>
</dbReference>
<evidence type="ECO:0000313" key="2">
    <source>
        <dbReference type="Proteomes" id="UP000033220"/>
    </source>
</evidence>
<evidence type="ECO:0000313" key="1">
    <source>
        <dbReference type="EMBL" id="CCG09090.1"/>
    </source>
</evidence>
<reference evidence="1 2" key="1">
    <citation type="submission" date="2012-02" db="EMBL/GenBank/DDBJ databases">
        <title>Shotgun genome sequence of Phaeospirillum photometricum DSM 122.</title>
        <authorList>
            <person name="Duquesne K."/>
            <person name="Sturgis J."/>
        </authorList>
    </citation>
    <scope>NUCLEOTIDE SEQUENCE [LARGE SCALE GENOMIC DNA]</scope>
    <source>
        <strain evidence="2">DSM122</strain>
    </source>
</reference>
<sequence length="57" mass="6619">MRREIELMKASASSALEEFVSVLRNCTGRAAWAKFKYDDDEFDDFLAELFNPDQKRG</sequence>
<organism evidence="1 2">
    <name type="scientific">Pararhodospirillum photometricum DSM 122</name>
    <dbReference type="NCBI Taxonomy" id="1150469"/>
    <lineage>
        <taxon>Bacteria</taxon>
        <taxon>Pseudomonadati</taxon>
        <taxon>Pseudomonadota</taxon>
        <taxon>Alphaproteobacteria</taxon>
        <taxon>Rhodospirillales</taxon>
        <taxon>Rhodospirillaceae</taxon>
        <taxon>Pararhodospirillum</taxon>
    </lineage>
</organism>
<dbReference type="EMBL" id="HE663493">
    <property type="protein sequence ID" value="CCG09090.1"/>
    <property type="molecule type" value="Genomic_DNA"/>
</dbReference>
<dbReference type="KEGG" id="rpm:RSPPHO_02464"/>
<dbReference type="PATRIC" id="fig|1150469.3.peg.2796"/>
<name>H6SM75_PARPM</name>
<accession>H6SM75</accession>
<protein>
    <submittedName>
        <fullName evidence="1">Uncharacterized protein</fullName>
    </submittedName>
</protein>
<keyword evidence="2" id="KW-1185">Reference proteome</keyword>
<proteinExistence type="predicted"/>
<gene>
    <name evidence="1" type="ORF">RSPPHO_02464</name>
</gene>
<dbReference type="AlphaFoldDB" id="H6SM75"/>